<dbReference type="PANTHER" id="PTHR13363">
    <property type="entry name" value="RING FINGER AND SRY DOMAIN-CONTAINING"/>
    <property type="match status" value="1"/>
</dbReference>
<name>A0A9N9ET29_FUNMO</name>
<dbReference type="InterPro" id="IPR045129">
    <property type="entry name" value="RNF123/RKP/RSPRY1"/>
</dbReference>
<evidence type="ECO:0000259" key="4">
    <source>
        <dbReference type="PROSITE" id="PS50188"/>
    </source>
</evidence>
<proteinExistence type="predicted"/>
<dbReference type="EMBL" id="CAJVPP010007675">
    <property type="protein sequence ID" value="CAG8690807.1"/>
    <property type="molecule type" value="Genomic_DNA"/>
</dbReference>
<dbReference type="InterPro" id="IPR001870">
    <property type="entry name" value="B30.2/SPRY"/>
</dbReference>
<keyword evidence="2" id="KW-0863">Zinc-finger</keyword>
<dbReference type="PROSITE" id="PS50188">
    <property type="entry name" value="B302_SPRY"/>
    <property type="match status" value="1"/>
</dbReference>
<gene>
    <name evidence="5" type="ORF">FMOSSE_LOCUS13339</name>
</gene>
<dbReference type="GO" id="GO:0005737">
    <property type="term" value="C:cytoplasm"/>
    <property type="evidence" value="ECO:0007669"/>
    <property type="project" value="TreeGrafter"/>
</dbReference>
<reference evidence="5" key="1">
    <citation type="submission" date="2021-06" db="EMBL/GenBank/DDBJ databases">
        <authorList>
            <person name="Kallberg Y."/>
            <person name="Tangrot J."/>
            <person name="Rosling A."/>
        </authorList>
    </citation>
    <scope>NUCLEOTIDE SEQUENCE</scope>
    <source>
        <strain evidence="5">87-6 pot B 2015</strain>
    </source>
</reference>
<dbReference type="GO" id="GO:0008270">
    <property type="term" value="F:zinc ion binding"/>
    <property type="evidence" value="ECO:0007669"/>
    <property type="project" value="UniProtKB-KW"/>
</dbReference>
<dbReference type="GO" id="GO:0004842">
    <property type="term" value="F:ubiquitin-protein transferase activity"/>
    <property type="evidence" value="ECO:0007669"/>
    <property type="project" value="InterPro"/>
</dbReference>
<dbReference type="Gene3D" id="1.25.40.10">
    <property type="entry name" value="Tetratricopeptide repeat domain"/>
    <property type="match status" value="1"/>
</dbReference>
<dbReference type="Pfam" id="PF00622">
    <property type="entry name" value="SPRY"/>
    <property type="match status" value="1"/>
</dbReference>
<evidence type="ECO:0000256" key="1">
    <source>
        <dbReference type="ARBA" id="ARBA00022723"/>
    </source>
</evidence>
<dbReference type="PANTHER" id="PTHR13363:SF5">
    <property type="entry name" value="E3 UBIQUITIN-PROTEIN LIGASE RNF123"/>
    <property type="match status" value="1"/>
</dbReference>
<keyword evidence="6" id="KW-1185">Reference proteome</keyword>
<evidence type="ECO:0000256" key="3">
    <source>
        <dbReference type="ARBA" id="ARBA00022833"/>
    </source>
</evidence>
<dbReference type="SMART" id="SM00449">
    <property type="entry name" value="SPRY"/>
    <property type="match status" value="1"/>
</dbReference>
<sequence length="173" mass="19765">LKKALNNPLALLNSINQMIIYKFSVQDSSWGYRGDDGKVYYANIGKSYGPGFKTGDTIGCCLNFRNNKVFYTINGVNLGIAFRYLKSSLYPCVKIESQDGEIKVNFGHKKFKYTGEYKKVFADCIKLLEFESNNAFALKYQGEIYNLMGRRKESLADLIKLLEINANDTWMLK</sequence>
<keyword evidence="1" id="KW-0479">Metal-binding</keyword>
<dbReference type="SUPFAM" id="SSF48452">
    <property type="entry name" value="TPR-like"/>
    <property type="match status" value="1"/>
</dbReference>
<dbReference type="SUPFAM" id="SSF49899">
    <property type="entry name" value="Concanavalin A-like lectins/glucanases"/>
    <property type="match status" value="1"/>
</dbReference>
<protein>
    <submittedName>
        <fullName evidence="5">7701_t:CDS:1</fullName>
    </submittedName>
</protein>
<evidence type="ECO:0000313" key="6">
    <source>
        <dbReference type="Proteomes" id="UP000789375"/>
    </source>
</evidence>
<dbReference type="Proteomes" id="UP000789375">
    <property type="component" value="Unassembled WGS sequence"/>
</dbReference>
<accession>A0A9N9ET29</accession>
<dbReference type="InterPro" id="IPR013320">
    <property type="entry name" value="ConA-like_dom_sf"/>
</dbReference>
<feature type="non-terminal residue" evidence="5">
    <location>
        <position position="1"/>
    </location>
</feature>
<feature type="non-terminal residue" evidence="5">
    <location>
        <position position="173"/>
    </location>
</feature>
<dbReference type="Gene3D" id="2.60.120.920">
    <property type="match status" value="1"/>
</dbReference>
<keyword evidence="3" id="KW-0862">Zinc</keyword>
<comment type="caution">
    <text evidence="5">The sequence shown here is derived from an EMBL/GenBank/DDBJ whole genome shotgun (WGS) entry which is preliminary data.</text>
</comment>
<evidence type="ECO:0000313" key="5">
    <source>
        <dbReference type="EMBL" id="CAG8690807.1"/>
    </source>
</evidence>
<dbReference type="GO" id="GO:0051603">
    <property type="term" value="P:proteolysis involved in protein catabolic process"/>
    <property type="evidence" value="ECO:0007669"/>
    <property type="project" value="TreeGrafter"/>
</dbReference>
<organism evidence="5 6">
    <name type="scientific">Funneliformis mosseae</name>
    <name type="common">Endomycorrhizal fungus</name>
    <name type="synonym">Glomus mosseae</name>
    <dbReference type="NCBI Taxonomy" id="27381"/>
    <lineage>
        <taxon>Eukaryota</taxon>
        <taxon>Fungi</taxon>
        <taxon>Fungi incertae sedis</taxon>
        <taxon>Mucoromycota</taxon>
        <taxon>Glomeromycotina</taxon>
        <taxon>Glomeromycetes</taxon>
        <taxon>Glomerales</taxon>
        <taxon>Glomeraceae</taxon>
        <taxon>Funneliformis</taxon>
    </lineage>
</organism>
<dbReference type="InterPro" id="IPR011990">
    <property type="entry name" value="TPR-like_helical_dom_sf"/>
</dbReference>
<dbReference type="InterPro" id="IPR043136">
    <property type="entry name" value="B30.2/SPRY_sf"/>
</dbReference>
<dbReference type="AlphaFoldDB" id="A0A9N9ET29"/>
<evidence type="ECO:0000256" key="2">
    <source>
        <dbReference type="ARBA" id="ARBA00022771"/>
    </source>
</evidence>
<dbReference type="InterPro" id="IPR003877">
    <property type="entry name" value="SPRY_dom"/>
</dbReference>
<feature type="domain" description="B30.2/SPRY" evidence="4">
    <location>
        <begin position="1"/>
        <end position="111"/>
    </location>
</feature>